<comment type="caution">
    <text evidence="2">The sequence shown here is derived from an EMBL/GenBank/DDBJ whole genome shotgun (WGS) entry which is preliminary data.</text>
</comment>
<reference evidence="2 3" key="1">
    <citation type="submission" date="2019-06" db="EMBL/GenBank/DDBJ databases">
        <title>Sequencing the genomes of 1000 actinobacteria strains.</title>
        <authorList>
            <person name="Klenk H.-P."/>
        </authorList>
    </citation>
    <scope>NUCLEOTIDE SEQUENCE [LARGE SCALE GENOMIC DNA]</scope>
    <source>
        <strain evidence="2 3">DSM 45671</strain>
    </source>
</reference>
<dbReference type="Proteomes" id="UP000321261">
    <property type="component" value="Unassembled WGS sequence"/>
</dbReference>
<dbReference type="PRINTS" id="PR00420">
    <property type="entry name" value="RNGMNOXGNASE"/>
</dbReference>
<gene>
    <name evidence="2" type="ORF">FHX44_111618</name>
</gene>
<evidence type="ECO:0000313" key="2">
    <source>
        <dbReference type="EMBL" id="TWF75733.1"/>
    </source>
</evidence>
<dbReference type="Gene3D" id="3.50.50.60">
    <property type="entry name" value="FAD/NAD(P)-binding domain"/>
    <property type="match status" value="1"/>
</dbReference>
<name>A0A561SLJ9_9PSEU</name>
<protein>
    <submittedName>
        <fullName evidence="2">2-polyprenyl-6-methoxyphenol hydroxylase-like FAD-dependent oxidoreductase</fullName>
    </submittedName>
</protein>
<dbReference type="AlphaFoldDB" id="A0A561SLJ9"/>
<evidence type="ECO:0000259" key="1">
    <source>
        <dbReference type="Pfam" id="PF01494"/>
    </source>
</evidence>
<dbReference type="PANTHER" id="PTHR42685">
    <property type="entry name" value="GERANYLGERANYL DIPHOSPHATE REDUCTASE"/>
    <property type="match status" value="1"/>
</dbReference>
<evidence type="ECO:0000313" key="3">
    <source>
        <dbReference type="Proteomes" id="UP000321261"/>
    </source>
</evidence>
<dbReference type="EMBL" id="VIWU01000001">
    <property type="protein sequence ID" value="TWF75733.1"/>
    <property type="molecule type" value="Genomic_DNA"/>
</dbReference>
<feature type="domain" description="FAD-binding" evidence="1">
    <location>
        <begin position="10"/>
        <end position="352"/>
    </location>
</feature>
<dbReference type="SUPFAM" id="SSF51905">
    <property type="entry name" value="FAD/NAD(P)-binding domain"/>
    <property type="match status" value="1"/>
</dbReference>
<proteinExistence type="predicted"/>
<dbReference type="InterPro" id="IPR050407">
    <property type="entry name" value="Geranylgeranyl_reductase"/>
</dbReference>
<dbReference type="Pfam" id="PF01494">
    <property type="entry name" value="FAD_binding_3"/>
    <property type="match status" value="1"/>
</dbReference>
<organism evidence="2 3">
    <name type="scientific">Pseudonocardia hierapolitana</name>
    <dbReference type="NCBI Taxonomy" id="1128676"/>
    <lineage>
        <taxon>Bacteria</taxon>
        <taxon>Bacillati</taxon>
        <taxon>Actinomycetota</taxon>
        <taxon>Actinomycetes</taxon>
        <taxon>Pseudonocardiales</taxon>
        <taxon>Pseudonocardiaceae</taxon>
        <taxon>Pseudonocardia</taxon>
    </lineage>
</organism>
<sequence>MVRMSDNHSYDAIVVGARCGGAATAMLLARRGHRVLLVDRATFPSDMPLSNHLVWPPGVAALERWGLRDELARTGCPALTSGTIDVGPFALTGRFPPAGGVAEAYAPRRRILDGILVEAATRAGAELWEGCTVDGLLRTGDGETVRGIRGRVRGRTVEARAAIVIGADGMRSTVARMVDAPTYHERPARQGIYFTYWSGVPVAPAATLYSRPYRSVVTVPTHDDLTVVSISLPVDAFRAARADIAGHYARTLDEVAPDLAERVRAGRREERWIGAATPGFFRRPYGRGWALVGDAGYVKDPCTAQGITDAFHHAELLTDAIDTGLRDPRAMHAALVGYEQRRNDAVMAMYEFTWQRAALEPPTPQMQQLLLALRDDPARTELFFGVFTGSVAVADFFAAPAQQPAA</sequence>
<dbReference type="OrthoDB" id="103324at2"/>
<dbReference type="InterPro" id="IPR036188">
    <property type="entry name" value="FAD/NAD-bd_sf"/>
</dbReference>
<keyword evidence="3" id="KW-1185">Reference proteome</keyword>
<dbReference type="PANTHER" id="PTHR42685:SF22">
    <property type="entry name" value="CONDITIONED MEDIUM FACTOR RECEPTOR 1"/>
    <property type="match status" value="1"/>
</dbReference>
<accession>A0A561SLJ9</accession>
<dbReference type="GO" id="GO:0071949">
    <property type="term" value="F:FAD binding"/>
    <property type="evidence" value="ECO:0007669"/>
    <property type="project" value="InterPro"/>
</dbReference>
<dbReference type="InterPro" id="IPR002938">
    <property type="entry name" value="FAD-bd"/>
</dbReference>